<evidence type="ECO:0000313" key="5">
    <source>
        <dbReference type="EMBL" id="CRL07658.1"/>
    </source>
</evidence>
<dbReference type="GO" id="GO:0006665">
    <property type="term" value="P:sphingolipid metabolic process"/>
    <property type="evidence" value="ECO:0007669"/>
    <property type="project" value="InterPro"/>
</dbReference>
<dbReference type="InterPro" id="IPR008138">
    <property type="entry name" value="SapB_2"/>
</dbReference>
<keyword evidence="6" id="KW-1185">Reference proteome</keyword>
<feature type="domain" description="Saposin B-type" evidence="4">
    <location>
        <begin position="149"/>
        <end position="229"/>
    </location>
</feature>
<feature type="chain" id="PRO_5012633756" evidence="3">
    <location>
        <begin position="19"/>
        <end position="544"/>
    </location>
</feature>
<keyword evidence="3" id="KW-0732">Signal</keyword>
<dbReference type="PANTHER" id="PTHR11480">
    <property type="entry name" value="SAPOSIN-RELATED"/>
    <property type="match status" value="1"/>
</dbReference>
<evidence type="ECO:0000256" key="1">
    <source>
        <dbReference type="ARBA" id="ARBA00023157"/>
    </source>
</evidence>
<dbReference type="Pfam" id="PF05184">
    <property type="entry name" value="SapB_1"/>
    <property type="match status" value="1"/>
</dbReference>
<organism evidence="5 6">
    <name type="scientific">Clunio marinus</name>
    <dbReference type="NCBI Taxonomy" id="568069"/>
    <lineage>
        <taxon>Eukaryota</taxon>
        <taxon>Metazoa</taxon>
        <taxon>Ecdysozoa</taxon>
        <taxon>Arthropoda</taxon>
        <taxon>Hexapoda</taxon>
        <taxon>Insecta</taxon>
        <taxon>Pterygota</taxon>
        <taxon>Neoptera</taxon>
        <taxon>Endopterygota</taxon>
        <taxon>Diptera</taxon>
        <taxon>Nematocera</taxon>
        <taxon>Chironomoidea</taxon>
        <taxon>Chironomidae</taxon>
        <taxon>Clunio</taxon>
    </lineage>
</organism>
<dbReference type="Proteomes" id="UP000183832">
    <property type="component" value="Unassembled WGS sequence"/>
</dbReference>
<sequence length="544" mass="62604">MKLLQIILLFAFAALNDSTPLASSESSSTKYNPECSKGVSFWCQSVIKTLIKVQPKETTKLLTCNQCKVFGYLMERKFNETSKDDLLENLLGVCGEILSFSDCSKVVMMRFNKIYDALGTILKSNSLCNKSEICKSDQNKLLPSNVPSIISPCHFCLHFIKELDEKYIVNKTEIEFKSNLENFCDLIEPYSSKCEEFADQYYDAIYKYLSSKSNVTEFCYSIKICKRKHFIEHEGISTTINKKFISEADFLKKFDESSLIIHKNGSWCNTCQSLLRSIIGKLDEYSTEDEMVKTLKYVCKQLPSVIQNECENIVDLYADAIIWLLDRSLDPNFICPKIKLCPHILDLEHLQSTAIDGKPTCSFCLFTVQEIYDFVSGRKVKENIENAMTMLCNHLSGKLLSQCLEFSTNFSEKIVEMIMADIPPQEACMEIKLCHNQVEPYEETTEIKIYNPNEIQTENPMTEHPQCVLCEFIMSVLQTELNDINVDIKIKQIVHNICHKMPTTVTSYCRNFIDFYFERIIELLKIIKPSQICSTMKLCLHQDD</sequence>
<name>A0A1J1J6Q0_9DIPT</name>
<dbReference type="Gene3D" id="1.10.225.10">
    <property type="entry name" value="Saposin-like"/>
    <property type="match status" value="5"/>
</dbReference>
<dbReference type="GO" id="GO:0005764">
    <property type="term" value="C:lysosome"/>
    <property type="evidence" value="ECO:0007669"/>
    <property type="project" value="InterPro"/>
</dbReference>
<reference evidence="5 6" key="1">
    <citation type="submission" date="2015-04" db="EMBL/GenBank/DDBJ databases">
        <authorList>
            <person name="Syromyatnikov M.Y."/>
            <person name="Popov V.N."/>
        </authorList>
    </citation>
    <scope>NUCLEOTIDE SEQUENCE [LARGE SCALE GENOMIC DNA]</scope>
</reference>
<feature type="domain" description="Saposin B-type" evidence="4">
    <location>
        <begin position="264"/>
        <end position="345"/>
    </location>
</feature>
<keyword evidence="2" id="KW-0325">Glycoprotein</keyword>
<keyword evidence="1" id="KW-1015">Disulfide bond</keyword>
<feature type="signal peptide" evidence="3">
    <location>
        <begin position="1"/>
        <end position="18"/>
    </location>
</feature>
<dbReference type="STRING" id="568069.A0A1J1J6Q0"/>
<feature type="domain" description="Saposin B-type" evidence="4">
    <location>
        <begin position="463"/>
        <end position="543"/>
    </location>
</feature>
<dbReference type="InterPro" id="IPR007856">
    <property type="entry name" value="SapB_1"/>
</dbReference>
<dbReference type="SMART" id="SM00741">
    <property type="entry name" value="SapB"/>
    <property type="match status" value="4"/>
</dbReference>
<dbReference type="Pfam" id="PF03489">
    <property type="entry name" value="SapB_2"/>
    <property type="match status" value="2"/>
</dbReference>
<dbReference type="AlphaFoldDB" id="A0A1J1J6Q0"/>
<evidence type="ECO:0000256" key="2">
    <source>
        <dbReference type="ARBA" id="ARBA00023180"/>
    </source>
</evidence>
<dbReference type="OrthoDB" id="69496at2759"/>
<accession>A0A1J1J6Q0</accession>
<evidence type="ECO:0000313" key="6">
    <source>
        <dbReference type="Proteomes" id="UP000183832"/>
    </source>
</evidence>
<dbReference type="PROSITE" id="PS50015">
    <property type="entry name" value="SAP_B"/>
    <property type="match status" value="4"/>
</dbReference>
<dbReference type="PRINTS" id="PR01797">
    <property type="entry name" value="SAPOSIN"/>
</dbReference>
<dbReference type="InterPro" id="IPR011001">
    <property type="entry name" value="Saposin-like"/>
</dbReference>
<evidence type="ECO:0000259" key="4">
    <source>
        <dbReference type="PROSITE" id="PS50015"/>
    </source>
</evidence>
<protein>
    <submittedName>
        <fullName evidence="5">CLUMA_CG020617, isoform A</fullName>
    </submittedName>
</protein>
<dbReference type="InterPro" id="IPR008139">
    <property type="entry name" value="SaposinB_dom"/>
</dbReference>
<dbReference type="SUPFAM" id="SSF47862">
    <property type="entry name" value="Saposin"/>
    <property type="match status" value="4"/>
</dbReference>
<proteinExistence type="predicted"/>
<dbReference type="EMBL" id="CVRI01000073">
    <property type="protein sequence ID" value="CRL07658.1"/>
    <property type="molecule type" value="Genomic_DNA"/>
</dbReference>
<dbReference type="InterPro" id="IPR051428">
    <property type="entry name" value="Sphingo_Act-Surfact_Prot"/>
</dbReference>
<dbReference type="GO" id="GO:0016020">
    <property type="term" value="C:membrane"/>
    <property type="evidence" value="ECO:0007669"/>
    <property type="project" value="GOC"/>
</dbReference>
<evidence type="ECO:0000256" key="3">
    <source>
        <dbReference type="SAM" id="SignalP"/>
    </source>
</evidence>
<gene>
    <name evidence="5" type="ORF">CLUMA_CG020617</name>
</gene>
<dbReference type="InterPro" id="IPR008373">
    <property type="entry name" value="Saposin"/>
</dbReference>
<feature type="domain" description="Saposin B-type" evidence="4">
    <location>
        <begin position="357"/>
        <end position="438"/>
    </location>
</feature>